<feature type="region of interest" description="Disordered" evidence="1">
    <location>
        <begin position="1"/>
        <end position="104"/>
    </location>
</feature>
<dbReference type="EMBL" id="MN740401">
    <property type="protein sequence ID" value="QHU04498.1"/>
    <property type="molecule type" value="Genomic_DNA"/>
</dbReference>
<feature type="compositionally biased region" description="Gly residues" evidence="1">
    <location>
        <begin position="11"/>
        <end position="21"/>
    </location>
</feature>
<feature type="compositionally biased region" description="Basic residues" evidence="1">
    <location>
        <begin position="94"/>
        <end position="104"/>
    </location>
</feature>
<protein>
    <recommendedName>
        <fullName evidence="2">SAP domain-containing protein</fullName>
    </recommendedName>
</protein>
<name>A0A6C0JL02_9ZZZZ</name>
<sequence length="104" mass="10894">MSSVSASTGGTLSGGLDGATLGGRRRTRRSSGLKTKTLRRMCKQKGMKTTGKKATLMKRLHMRGGALGDAPPSAAAAAAAAAPRPPPPPAEGGRRRRRSRRREE</sequence>
<evidence type="ECO:0000313" key="3">
    <source>
        <dbReference type="EMBL" id="QHU04498.1"/>
    </source>
</evidence>
<feature type="domain" description="SAP" evidence="2">
    <location>
        <begin position="30"/>
        <end position="64"/>
    </location>
</feature>
<evidence type="ECO:0000259" key="2">
    <source>
        <dbReference type="PROSITE" id="PS50800"/>
    </source>
</evidence>
<feature type="compositionally biased region" description="Basic residues" evidence="1">
    <location>
        <begin position="23"/>
        <end position="46"/>
    </location>
</feature>
<accession>A0A6C0JL02</accession>
<dbReference type="Gene3D" id="1.10.720.30">
    <property type="entry name" value="SAP domain"/>
    <property type="match status" value="1"/>
</dbReference>
<dbReference type="PROSITE" id="PS50800">
    <property type="entry name" value="SAP"/>
    <property type="match status" value="1"/>
</dbReference>
<reference evidence="3" key="1">
    <citation type="journal article" date="2020" name="Nature">
        <title>Giant virus diversity and host interactions through global metagenomics.</title>
        <authorList>
            <person name="Schulz F."/>
            <person name="Roux S."/>
            <person name="Paez-Espino D."/>
            <person name="Jungbluth S."/>
            <person name="Walsh D.A."/>
            <person name="Denef V.J."/>
            <person name="McMahon K.D."/>
            <person name="Konstantinidis K.T."/>
            <person name="Eloe-Fadrosh E.A."/>
            <person name="Kyrpides N.C."/>
            <person name="Woyke T."/>
        </authorList>
    </citation>
    <scope>NUCLEOTIDE SEQUENCE</scope>
    <source>
        <strain evidence="3">GVMAG-M-3300027708-51</strain>
    </source>
</reference>
<proteinExistence type="predicted"/>
<evidence type="ECO:0000256" key="1">
    <source>
        <dbReference type="SAM" id="MobiDB-lite"/>
    </source>
</evidence>
<feature type="compositionally biased region" description="Low complexity" evidence="1">
    <location>
        <begin position="70"/>
        <end position="82"/>
    </location>
</feature>
<dbReference type="AlphaFoldDB" id="A0A6C0JL02"/>
<dbReference type="InterPro" id="IPR036361">
    <property type="entry name" value="SAP_dom_sf"/>
</dbReference>
<feature type="compositionally biased region" description="Low complexity" evidence="1">
    <location>
        <begin position="1"/>
        <end position="10"/>
    </location>
</feature>
<dbReference type="SUPFAM" id="SSF68906">
    <property type="entry name" value="SAP domain"/>
    <property type="match status" value="1"/>
</dbReference>
<dbReference type="InterPro" id="IPR003034">
    <property type="entry name" value="SAP_dom"/>
</dbReference>
<organism evidence="3">
    <name type="scientific">viral metagenome</name>
    <dbReference type="NCBI Taxonomy" id="1070528"/>
    <lineage>
        <taxon>unclassified sequences</taxon>
        <taxon>metagenomes</taxon>
        <taxon>organismal metagenomes</taxon>
    </lineage>
</organism>